<comment type="caution">
    <text evidence="2">The sequence shown here is derived from an EMBL/GenBank/DDBJ whole genome shotgun (WGS) entry which is preliminary data.</text>
</comment>
<gene>
    <name evidence="2" type="ORF">AB8998_28100</name>
</gene>
<feature type="region of interest" description="Disordered" evidence="1">
    <location>
        <begin position="154"/>
        <end position="213"/>
    </location>
</feature>
<organism evidence="2 3">
    <name type="scientific">Mycobacterium servetii</name>
    <dbReference type="NCBI Taxonomy" id="3237418"/>
    <lineage>
        <taxon>Bacteria</taxon>
        <taxon>Bacillati</taxon>
        <taxon>Actinomycetota</taxon>
        <taxon>Actinomycetes</taxon>
        <taxon>Mycobacteriales</taxon>
        <taxon>Mycobacteriaceae</taxon>
        <taxon>Mycobacterium</taxon>
    </lineage>
</organism>
<proteinExistence type="predicted"/>
<protein>
    <recommendedName>
        <fullName evidence="4">DUF732 domain-containing protein</fullName>
    </recommendedName>
</protein>
<dbReference type="EMBL" id="JBGEDP010000001">
    <property type="protein sequence ID" value="MEY8018553.1"/>
    <property type="molecule type" value="Genomic_DNA"/>
</dbReference>
<evidence type="ECO:0008006" key="4">
    <source>
        <dbReference type="Google" id="ProtNLM"/>
    </source>
</evidence>
<accession>A0ABV4CCK4</accession>
<feature type="compositionally biased region" description="Low complexity" evidence="1">
    <location>
        <begin position="195"/>
        <end position="213"/>
    </location>
</feature>
<reference evidence="2 3" key="1">
    <citation type="submission" date="2024-08" db="EMBL/GenBank/DDBJ databases">
        <title>Mycobacterium servetensis sp. nov., a novel rapid-growing mycobacterial species recovered from a human patient in Zaragoza, Spain.</title>
        <authorList>
            <person name="Tristancho-Baro A.I."/>
            <person name="Buenestado-Serrano S."/>
            <person name="Garcia De Viedma D."/>
            <person name="Milagro-Beamonte A."/>
            <person name="Burillo N."/>
            <person name="Sanz S."/>
            <person name="Lopez-Calleja A.I."/>
            <person name="Penas-Utrilla D."/>
            <person name="Guardingo M."/>
            <person name="Garcia M.J."/>
            <person name="Vinuelas-Bayon J."/>
        </authorList>
    </citation>
    <scope>NUCLEOTIDE SEQUENCE [LARGE SCALE GENOMIC DNA]</scope>
    <source>
        <strain evidence="3">HUMS_12744610</strain>
    </source>
</reference>
<evidence type="ECO:0000256" key="1">
    <source>
        <dbReference type="SAM" id="MobiDB-lite"/>
    </source>
</evidence>
<keyword evidence="3" id="KW-1185">Reference proteome</keyword>
<name>A0ABV4CCK4_9MYCO</name>
<evidence type="ECO:0000313" key="3">
    <source>
        <dbReference type="Proteomes" id="UP001564760"/>
    </source>
</evidence>
<dbReference type="RefSeq" id="WP_369741161.1">
    <property type="nucleotide sequence ID" value="NZ_JBGEDP010000001.1"/>
</dbReference>
<evidence type="ECO:0000313" key="2">
    <source>
        <dbReference type="EMBL" id="MEY8018553.1"/>
    </source>
</evidence>
<feature type="compositionally biased region" description="Low complexity" evidence="1">
    <location>
        <begin position="154"/>
        <end position="167"/>
    </location>
</feature>
<sequence length="245" mass="23733">MTALMMYPPWVEQLVRRASWVRPAAFAALRPLAVTAGVAAAGAMSLAPAHADPPTDPITSVLGGAGTGGGSFNDTLAGIGQSLCPMLVQPGAQLATIASQLSGKPGLPPEMVGAVASMAIQAECPGVMTSLANGQMPSVLGGLGGNSGMPLPLQLPGLSPAAPSPLQVPGLSPAAPSPLQVPGLSPAAPSPLQVPGLSPAAPSPLQAPGLSPLAPNPVVPNPVVPSPAAPGVIPVAANAPQVPVS</sequence>
<dbReference type="Proteomes" id="UP001564760">
    <property type="component" value="Unassembled WGS sequence"/>
</dbReference>